<keyword evidence="4" id="KW-0238">DNA-binding</keyword>
<dbReference type="InterPro" id="IPR001623">
    <property type="entry name" value="DnaJ_domain"/>
</dbReference>
<dbReference type="PRINTS" id="PR00625">
    <property type="entry name" value="JDOMAIN"/>
</dbReference>
<dbReference type="GO" id="GO:0003677">
    <property type="term" value="F:DNA binding"/>
    <property type="evidence" value="ECO:0007669"/>
    <property type="project" value="UniProtKB-KW"/>
</dbReference>
<comment type="caution">
    <text evidence="4">The sequence shown here is derived from an EMBL/GenBank/DDBJ whole genome shotgun (WGS) entry which is preliminary data.</text>
</comment>
<dbReference type="InterPro" id="IPR002939">
    <property type="entry name" value="DnaJ_C"/>
</dbReference>
<dbReference type="GO" id="GO:0005737">
    <property type="term" value="C:cytoplasm"/>
    <property type="evidence" value="ECO:0007669"/>
    <property type="project" value="TreeGrafter"/>
</dbReference>
<dbReference type="InterPro" id="IPR018253">
    <property type="entry name" value="DnaJ_domain_CS"/>
</dbReference>
<dbReference type="Gene3D" id="1.10.287.110">
    <property type="entry name" value="DnaJ domain"/>
    <property type="match status" value="1"/>
</dbReference>
<protein>
    <submittedName>
        <fullName evidence="4">Curved DNA-binding protein</fullName>
    </submittedName>
</protein>
<dbReference type="RefSeq" id="WP_203903050.1">
    <property type="nucleotide sequence ID" value="NZ_BOPF01000029.1"/>
</dbReference>
<reference evidence="4" key="1">
    <citation type="submission" date="2021-01" db="EMBL/GenBank/DDBJ databases">
        <title>Whole genome shotgun sequence of Virgisporangium aliadipatigenens NBRC 105644.</title>
        <authorList>
            <person name="Komaki H."/>
            <person name="Tamura T."/>
        </authorList>
    </citation>
    <scope>NUCLEOTIDE SEQUENCE</scope>
    <source>
        <strain evidence="4">NBRC 105644</strain>
    </source>
</reference>
<sequence length="319" mass="34666">MAPDRDFYRILGVSRDAGQDEIQRTYRKLARTYHPDVNKDPGAEERFKEISEAYDVLSDPETRRRYDAFGPDFRQVPEGVDPQTWARARAGAGSRGRAGTGGRGRPAGGGPDDGVWFQSDMGGGVDLDDLLEGMFGGRRRGWGPVSGADQEAELELSVEEAYRGGRRRISLDGRSYEVTIPPGVTDGQRIRLAGQGGQAGEGGTAGDLYLVVRLAPDPRYRVNGRDITVDLPLTPWEAALGASVALDTPGGEAKVKVPPGTSSGRRLRLRGRGMPNPRGQPGDLYAEARIAVPPRPTDRERQLFEQLAAVSTFDPRRPT</sequence>
<dbReference type="EMBL" id="BOPF01000029">
    <property type="protein sequence ID" value="GIJ49577.1"/>
    <property type="molecule type" value="Genomic_DNA"/>
</dbReference>
<organism evidence="4 5">
    <name type="scientific">Virgisporangium aliadipatigenens</name>
    <dbReference type="NCBI Taxonomy" id="741659"/>
    <lineage>
        <taxon>Bacteria</taxon>
        <taxon>Bacillati</taxon>
        <taxon>Actinomycetota</taxon>
        <taxon>Actinomycetes</taxon>
        <taxon>Micromonosporales</taxon>
        <taxon>Micromonosporaceae</taxon>
        <taxon>Virgisporangium</taxon>
    </lineage>
</organism>
<dbReference type="PROSITE" id="PS00636">
    <property type="entry name" value="DNAJ_1"/>
    <property type="match status" value="1"/>
</dbReference>
<dbReference type="Gene3D" id="2.60.260.20">
    <property type="entry name" value="Urease metallochaperone UreE, N-terminal domain"/>
    <property type="match status" value="2"/>
</dbReference>
<evidence type="ECO:0000259" key="3">
    <source>
        <dbReference type="PROSITE" id="PS50076"/>
    </source>
</evidence>
<dbReference type="SMART" id="SM00271">
    <property type="entry name" value="DnaJ"/>
    <property type="match status" value="1"/>
</dbReference>
<evidence type="ECO:0000313" key="4">
    <source>
        <dbReference type="EMBL" id="GIJ49577.1"/>
    </source>
</evidence>
<keyword evidence="1" id="KW-0143">Chaperone</keyword>
<dbReference type="InterPro" id="IPR036869">
    <property type="entry name" value="J_dom_sf"/>
</dbReference>
<dbReference type="PROSITE" id="PS50076">
    <property type="entry name" value="DNAJ_2"/>
    <property type="match status" value="1"/>
</dbReference>
<dbReference type="Pfam" id="PF01556">
    <property type="entry name" value="DnaJ_C"/>
    <property type="match status" value="1"/>
</dbReference>
<evidence type="ECO:0000313" key="5">
    <source>
        <dbReference type="Proteomes" id="UP000619260"/>
    </source>
</evidence>
<accession>A0A8J3YS02</accession>
<name>A0A8J3YS02_9ACTN</name>
<dbReference type="Pfam" id="PF00226">
    <property type="entry name" value="DnaJ"/>
    <property type="match status" value="1"/>
</dbReference>
<dbReference type="SUPFAM" id="SSF46565">
    <property type="entry name" value="Chaperone J-domain"/>
    <property type="match status" value="1"/>
</dbReference>
<dbReference type="CDD" id="cd06257">
    <property type="entry name" value="DnaJ"/>
    <property type="match status" value="1"/>
</dbReference>
<dbReference type="PANTHER" id="PTHR43096">
    <property type="entry name" value="DNAJ HOMOLOG 1, MITOCHONDRIAL-RELATED"/>
    <property type="match status" value="1"/>
</dbReference>
<gene>
    <name evidence="4" type="primary">cbpA</name>
    <name evidence="4" type="ORF">Val02_64630</name>
</gene>
<proteinExistence type="predicted"/>
<dbReference type="CDD" id="cd10747">
    <property type="entry name" value="DnaJ_C"/>
    <property type="match status" value="1"/>
</dbReference>
<evidence type="ECO:0000256" key="2">
    <source>
        <dbReference type="SAM" id="MobiDB-lite"/>
    </source>
</evidence>
<feature type="compositionally biased region" description="Gly residues" evidence="2">
    <location>
        <begin position="93"/>
        <end position="112"/>
    </location>
</feature>
<keyword evidence="5" id="KW-1185">Reference proteome</keyword>
<dbReference type="Proteomes" id="UP000619260">
    <property type="component" value="Unassembled WGS sequence"/>
</dbReference>
<feature type="domain" description="J" evidence="3">
    <location>
        <begin position="6"/>
        <end position="70"/>
    </location>
</feature>
<dbReference type="GO" id="GO:0042026">
    <property type="term" value="P:protein refolding"/>
    <property type="evidence" value="ECO:0007669"/>
    <property type="project" value="TreeGrafter"/>
</dbReference>
<evidence type="ECO:0000256" key="1">
    <source>
        <dbReference type="ARBA" id="ARBA00023186"/>
    </source>
</evidence>
<dbReference type="PANTHER" id="PTHR43096:SF52">
    <property type="entry name" value="DNAJ HOMOLOG 1, MITOCHONDRIAL-RELATED"/>
    <property type="match status" value="1"/>
</dbReference>
<dbReference type="FunFam" id="2.60.260.20:FF:000013">
    <property type="entry name" value="DnaJ subfamily B member 11"/>
    <property type="match status" value="1"/>
</dbReference>
<dbReference type="GO" id="GO:0051082">
    <property type="term" value="F:unfolded protein binding"/>
    <property type="evidence" value="ECO:0007669"/>
    <property type="project" value="InterPro"/>
</dbReference>
<dbReference type="SUPFAM" id="SSF49493">
    <property type="entry name" value="HSP40/DnaJ peptide-binding domain"/>
    <property type="match status" value="2"/>
</dbReference>
<dbReference type="AlphaFoldDB" id="A0A8J3YS02"/>
<feature type="region of interest" description="Disordered" evidence="2">
    <location>
        <begin position="87"/>
        <end position="114"/>
    </location>
</feature>
<dbReference type="InterPro" id="IPR008971">
    <property type="entry name" value="HSP40/DnaJ_pept-bd"/>
</dbReference>